<sequence>MSSNKDSLNTSKKVCGHLPNEIWDKFTKGDEIYKGYYAVTCNYYSETWSSGRSKDLKKHLTYECQNIDSETMIETLTLLTYGLDSDDEMSIIKSKKKQRLPSNIDKPCKNISTSLDKADQINKALVKLVSCCNIPFALVEHPFFYDFIKILWSTYSLPSRWILFNTLFDQELARINLKVERIISKEINLTIIFDG</sequence>
<name>A0ACA9KLI3_9GLOM</name>
<organism evidence="1 2">
    <name type="scientific">Cetraspora pellucida</name>
    <dbReference type="NCBI Taxonomy" id="1433469"/>
    <lineage>
        <taxon>Eukaryota</taxon>
        <taxon>Fungi</taxon>
        <taxon>Fungi incertae sedis</taxon>
        <taxon>Mucoromycota</taxon>
        <taxon>Glomeromycotina</taxon>
        <taxon>Glomeromycetes</taxon>
        <taxon>Diversisporales</taxon>
        <taxon>Gigasporaceae</taxon>
        <taxon>Cetraspora</taxon>
    </lineage>
</organism>
<keyword evidence="2" id="KW-1185">Reference proteome</keyword>
<comment type="caution">
    <text evidence="1">The sequence shown here is derived from an EMBL/GenBank/DDBJ whole genome shotgun (WGS) entry which is preliminary data.</text>
</comment>
<evidence type="ECO:0000313" key="2">
    <source>
        <dbReference type="Proteomes" id="UP000789366"/>
    </source>
</evidence>
<evidence type="ECO:0000313" key="1">
    <source>
        <dbReference type="EMBL" id="CAG8480423.1"/>
    </source>
</evidence>
<reference evidence="1" key="1">
    <citation type="submission" date="2021-06" db="EMBL/GenBank/DDBJ databases">
        <authorList>
            <person name="Kallberg Y."/>
            <person name="Tangrot J."/>
            <person name="Rosling A."/>
        </authorList>
    </citation>
    <scope>NUCLEOTIDE SEQUENCE</scope>
    <source>
        <strain evidence="1">28 12/20/2015</strain>
    </source>
</reference>
<gene>
    <name evidence="1" type="ORF">SPELUC_LOCUS2100</name>
</gene>
<protein>
    <submittedName>
        <fullName evidence="1">3772_t:CDS:1</fullName>
    </submittedName>
</protein>
<accession>A0ACA9KLI3</accession>
<dbReference type="EMBL" id="CAJVPW010001301">
    <property type="protein sequence ID" value="CAG8480423.1"/>
    <property type="molecule type" value="Genomic_DNA"/>
</dbReference>
<dbReference type="Proteomes" id="UP000789366">
    <property type="component" value="Unassembled WGS sequence"/>
</dbReference>
<proteinExistence type="predicted"/>